<keyword evidence="2" id="KW-0472">Membrane</keyword>
<name>A0ABV3DPP0_9ACTN</name>
<evidence type="ECO:0000256" key="1">
    <source>
        <dbReference type="SAM" id="MobiDB-lite"/>
    </source>
</evidence>
<evidence type="ECO:0000313" key="4">
    <source>
        <dbReference type="Proteomes" id="UP001551482"/>
    </source>
</evidence>
<dbReference type="EMBL" id="JBEZFP010000073">
    <property type="protein sequence ID" value="MEU8136849.1"/>
    <property type="molecule type" value="Genomic_DNA"/>
</dbReference>
<accession>A0ABV3DPP0</accession>
<feature type="transmembrane region" description="Helical" evidence="2">
    <location>
        <begin position="160"/>
        <end position="181"/>
    </location>
</feature>
<feature type="region of interest" description="Disordered" evidence="1">
    <location>
        <begin position="254"/>
        <end position="296"/>
    </location>
</feature>
<gene>
    <name evidence="3" type="ORF">AB0C36_25480</name>
</gene>
<keyword evidence="2" id="KW-0812">Transmembrane</keyword>
<evidence type="ECO:0000313" key="3">
    <source>
        <dbReference type="EMBL" id="MEU8136849.1"/>
    </source>
</evidence>
<proteinExistence type="predicted"/>
<feature type="compositionally biased region" description="Low complexity" evidence="1">
    <location>
        <begin position="261"/>
        <end position="288"/>
    </location>
</feature>
<keyword evidence="2" id="KW-1133">Transmembrane helix</keyword>
<dbReference type="RefSeq" id="WP_358357863.1">
    <property type="nucleotide sequence ID" value="NZ_JBEZFP010000073.1"/>
</dbReference>
<evidence type="ECO:0008006" key="5">
    <source>
        <dbReference type="Google" id="ProtNLM"/>
    </source>
</evidence>
<feature type="transmembrane region" description="Helical" evidence="2">
    <location>
        <begin position="187"/>
        <end position="210"/>
    </location>
</feature>
<reference evidence="3 4" key="1">
    <citation type="submission" date="2024-06" db="EMBL/GenBank/DDBJ databases">
        <title>The Natural Products Discovery Center: Release of the First 8490 Sequenced Strains for Exploring Actinobacteria Biosynthetic Diversity.</title>
        <authorList>
            <person name="Kalkreuter E."/>
            <person name="Kautsar S.A."/>
            <person name="Yang D."/>
            <person name="Bader C.D."/>
            <person name="Teijaro C.N."/>
            <person name="Fluegel L."/>
            <person name="Davis C.M."/>
            <person name="Simpson J.R."/>
            <person name="Lauterbach L."/>
            <person name="Steele A.D."/>
            <person name="Gui C."/>
            <person name="Meng S."/>
            <person name="Li G."/>
            <person name="Viehrig K."/>
            <person name="Ye F."/>
            <person name="Su P."/>
            <person name="Kiefer A.F."/>
            <person name="Nichols A."/>
            <person name="Cepeda A.J."/>
            <person name="Yan W."/>
            <person name="Fan B."/>
            <person name="Jiang Y."/>
            <person name="Adhikari A."/>
            <person name="Zheng C.-J."/>
            <person name="Schuster L."/>
            <person name="Cowan T.M."/>
            <person name="Smanski M.J."/>
            <person name="Chevrette M.G."/>
            <person name="De Carvalho L.P.S."/>
            <person name="Shen B."/>
        </authorList>
    </citation>
    <scope>NUCLEOTIDE SEQUENCE [LARGE SCALE GENOMIC DNA]</scope>
    <source>
        <strain evidence="3 4">NPDC048946</strain>
    </source>
</reference>
<sequence>MPWWTEQILIGTAAWTAVTVAVAAALFHTRRKRDARDSEIVDRVLTHDISLYQATEFTRTNGTEVAVWLLLEAGYVDVARDGRIRATVASITRQRPEVDDPAQAAILDFLRRHPSGRKLHEIMDDPTCSGVRELRPDLRESFPELKAVTRGGVRRPAMTAAYLIPITAAVSAVVHATGTAADYRAEAVFYWTAATIAGLIALPITASRLFPRYRRLGIHRRLDEHCERLLATRFATLGFEEERRSAGVYRTKAPAYSPTRSSGSGSSCSSTAVDVGSSSCGSSCSSSSCGGGSSCS</sequence>
<dbReference type="Proteomes" id="UP001551482">
    <property type="component" value="Unassembled WGS sequence"/>
</dbReference>
<keyword evidence="4" id="KW-1185">Reference proteome</keyword>
<evidence type="ECO:0000256" key="2">
    <source>
        <dbReference type="SAM" id="Phobius"/>
    </source>
</evidence>
<organism evidence="3 4">
    <name type="scientific">Streptodolium elevatio</name>
    <dbReference type="NCBI Taxonomy" id="3157996"/>
    <lineage>
        <taxon>Bacteria</taxon>
        <taxon>Bacillati</taxon>
        <taxon>Actinomycetota</taxon>
        <taxon>Actinomycetes</taxon>
        <taxon>Kitasatosporales</taxon>
        <taxon>Streptomycetaceae</taxon>
        <taxon>Streptodolium</taxon>
    </lineage>
</organism>
<feature type="transmembrane region" description="Helical" evidence="2">
    <location>
        <begin position="6"/>
        <end position="27"/>
    </location>
</feature>
<comment type="caution">
    <text evidence="3">The sequence shown here is derived from an EMBL/GenBank/DDBJ whole genome shotgun (WGS) entry which is preliminary data.</text>
</comment>
<protein>
    <recommendedName>
        <fullName evidence="5">TIGR04222 domain-containing membrane protein</fullName>
    </recommendedName>
</protein>